<feature type="transmembrane region" description="Helical" evidence="7">
    <location>
        <begin position="34"/>
        <end position="54"/>
    </location>
</feature>
<dbReference type="InterPro" id="IPR050291">
    <property type="entry name" value="CDF_Transporter"/>
</dbReference>
<feature type="transmembrane region" description="Helical" evidence="7">
    <location>
        <begin position="153"/>
        <end position="171"/>
    </location>
</feature>
<dbReference type="KEGG" id="cln:UPTC3659_1103"/>
<evidence type="ECO:0000256" key="7">
    <source>
        <dbReference type="SAM" id="Phobius"/>
    </source>
</evidence>
<feature type="transmembrane region" description="Helical" evidence="7">
    <location>
        <begin position="177"/>
        <end position="194"/>
    </location>
</feature>
<proteinExistence type="inferred from homology"/>
<dbReference type="SUPFAM" id="SSF160240">
    <property type="entry name" value="Cation efflux protein cytoplasmic domain-like"/>
    <property type="match status" value="1"/>
</dbReference>
<dbReference type="GO" id="GO:0005886">
    <property type="term" value="C:plasma membrane"/>
    <property type="evidence" value="ECO:0007669"/>
    <property type="project" value="TreeGrafter"/>
</dbReference>
<dbReference type="HOGENOM" id="CLU_013430_3_0_7"/>
<dbReference type="Pfam" id="PF01545">
    <property type="entry name" value="Cation_efflux"/>
    <property type="match status" value="1"/>
</dbReference>
<dbReference type="Pfam" id="PF16916">
    <property type="entry name" value="ZT_dimer"/>
    <property type="match status" value="1"/>
</dbReference>
<evidence type="ECO:0000256" key="4">
    <source>
        <dbReference type="ARBA" id="ARBA00022692"/>
    </source>
</evidence>
<dbReference type="RefSeq" id="WP_039626309.1">
    <property type="nucleotide sequence ID" value="NZ_CP007775.1"/>
</dbReference>
<protein>
    <submittedName>
        <fullName evidence="10">Cation diffusion facilitator family transporter</fullName>
    </submittedName>
</protein>
<evidence type="ECO:0000256" key="6">
    <source>
        <dbReference type="ARBA" id="ARBA00023136"/>
    </source>
</evidence>
<keyword evidence="5 7" id="KW-1133">Transmembrane helix</keyword>
<dbReference type="PANTHER" id="PTHR43840">
    <property type="entry name" value="MITOCHONDRIAL METAL TRANSPORTER 1-RELATED"/>
    <property type="match status" value="1"/>
</dbReference>
<evidence type="ECO:0000259" key="8">
    <source>
        <dbReference type="Pfam" id="PF01545"/>
    </source>
</evidence>
<organism evidence="10 11">
    <name type="scientific">Campylobacter lari NCTC 11845</name>
    <dbReference type="NCBI Taxonomy" id="1388749"/>
    <lineage>
        <taxon>Bacteria</taxon>
        <taxon>Pseudomonadati</taxon>
        <taxon>Campylobacterota</taxon>
        <taxon>Epsilonproteobacteria</taxon>
        <taxon>Campylobacterales</taxon>
        <taxon>Campylobacteraceae</taxon>
        <taxon>Campylobacter</taxon>
    </lineage>
</organism>
<comment type="similarity">
    <text evidence="2">Belongs to the cation diffusion facilitator (CDF) transporter (TC 2.A.4) family.</text>
</comment>
<dbReference type="GO" id="GO:0006882">
    <property type="term" value="P:intracellular zinc ion homeostasis"/>
    <property type="evidence" value="ECO:0007669"/>
    <property type="project" value="TreeGrafter"/>
</dbReference>
<evidence type="ECO:0000256" key="3">
    <source>
        <dbReference type="ARBA" id="ARBA00022448"/>
    </source>
</evidence>
<dbReference type="SUPFAM" id="SSF161111">
    <property type="entry name" value="Cation efflux protein transmembrane domain-like"/>
    <property type="match status" value="1"/>
</dbReference>
<comment type="subcellular location">
    <subcellularLocation>
        <location evidence="1">Membrane</location>
        <topology evidence="1">Multi-pass membrane protein</topology>
    </subcellularLocation>
</comment>
<dbReference type="NCBIfam" id="TIGR01297">
    <property type="entry name" value="CDF"/>
    <property type="match status" value="1"/>
</dbReference>
<dbReference type="InterPro" id="IPR027469">
    <property type="entry name" value="Cation_efflux_TMD_sf"/>
</dbReference>
<dbReference type="GO" id="GO:0015086">
    <property type="term" value="F:cadmium ion transmembrane transporter activity"/>
    <property type="evidence" value="ECO:0007669"/>
    <property type="project" value="TreeGrafter"/>
</dbReference>
<reference evidence="10 11" key="1">
    <citation type="journal article" date="2014" name="Genome Biol. Evol.">
        <title>Comparative Genomics of the Campylobacter lari Group.</title>
        <authorList>
            <person name="Miller W.G."/>
            <person name="Yee E."/>
            <person name="Chapman M.H."/>
            <person name="Smith T.P."/>
            <person name="Bono J.L."/>
            <person name="Huynh S."/>
            <person name="Parker C.T."/>
            <person name="Vandamme P."/>
            <person name="Luong K."/>
            <person name="Korlach J."/>
        </authorList>
    </citation>
    <scope>NUCLEOTIDE SEQUENCE [LARGE SCALE GENOMIC DNA]</scope>
    <source>
        <strain evidence="11">RM3659</strain>
    </source>
</reference>
<feature type="domain" description="Cation efflux protein cytoplasmic" evidence="9">
    <location>
        <begin position="207"/>
        <end position="285"/>
    </location>
</feature>
<accession>A0A0A8HYS2</accession>
<keyword evidence="6 7" id="KW-0472">Membrane</keyword>
<feature type="transmembrane region" description="Helical" evidence="7">
    <location>
        <begin position="114"/>
        <end position="133"/>
    </location>
</feature>
<name>A0A0A8HYS2_CAMLA</name>
<dbReference type="OrthoDB" id="9806522at2"/>
<feature type="transmembrane region" description="Helical" evidence="7">
    <location>
        <begin position="75"/>
        <end position="94"/>
    </location>
</feature>
<dbReference type="InterPro" id="IPR027470">
    <property type="entry name" value="Cation_efflux_CTD"/>
</dbReference>
<evidence type="ECO:0000256" key="1">
    <source>
        <dbReference type="ARBA" id="ARBA00004141"/>
    </source>
</evidence>
<feature type="transmembrane region" description="Helical" evidence="7">
    <location>
        <begin position="7"/>
        <end position="28"/>
    </location>
</feature>
<dbReference type="Gene3D" id="1.20.1510.10">
    <property type="entry name" value="Cation efflux protein transmembrane domain"/>
    <property type="match status" value="1"/>
</dbReference>
<dbReference type="Proteomes" id="UP000031130">
    <property type="component" value="Chromosome"/>
</dbReference>
<sequence length="304" mass="33808">MNLQKSATIIASVCAVFLAIVKFIVGLASGSVAVLSSAIDSLLDCVISGLNFLALKKSSQGSSKEYNFGLSKIEALMGLFEGLVISGIGVYIFYESVLKIHNQESVEKLDLGIYVMAFAMAVTLCLVVFLNYVAKKTKSLIIKADSLHYKIDFLTNALTLLALVIIAFTNYHFIDGLFGIAISLYTIFSAFKIIKESSKILLDVAIDKEQVEVIKQIISANKEVKSFHHLKTRKSPDILYVSVHLVFEPTISLLKAHKIGDEIEDSIREHFKDDFWNIHIHLDPYDDSEEERSKNEISAHSARI</sequence>
<dbReference type="Gene3D" id="3.30.70.1350">
    <property type="entry name" value="Cation efflux protein, cytoplasmic domain"/>
    <property type="match status" value="1"/>
</dbReference>
<dbReference type="PANTHER" id="PTHR43840:SF15">
    <property type="entry name" value="MITOCHONDRIAL METAL TRANSPORTER 1-RELATED"/>
    <property type="match status" value="1"/>
</dbReference>
<dbReference type="AlphaFoldDB" id="A0A0A8HYS2"/>
<evidence type="ECO:0000313" key="11">
    <source>
        <dbReference type="Proteomes" id="UP000031130"/>
    </source>
</evidence>
<dbReference type="InterPro" id="IPR058533">
    <property type="entry name" value="Cation_efflux_TM"/>
</dbReference>
<dbReference type="GO" id="GO:0015341">
    <property type="term" value="F:zinc efflux antiporter activity"/>
    <property type="evidence" value="ECO:0007669"/>
    <property type="project" value="TreeGrafter"/>
</dbReference>
<dbReference type="InterPro" id="IPR036837">
    <property type="entry name" value="Cation_efflux_CTD_sf"/>
</dbReference>
<feature type="domain" description="Cation efflux protein transmembrane" evidence="8">
    <location>
        <begin position="9"/>
        <end position="202"/>
    </location>
</feature>
<evidence type="ECO:0000313" key="10">
    <source>
        <dbReference type="EMBL" id="AJD01940.1"/>
    </source>
</evidence>
<evidence type="ECO:0000256" key="2">
    <source>
        <dbReference type="ARBA" id="ARBA00008114"/>
    </source>
</evidence>
<keyword evidence="3" id="KW-0813">Transport</keyword>
<dbReference type="GO" id="GO:0015093">
    <property type="term" value="F:ferrous iron transmembrane transporter activity"/>
    <property type="evidence" value="ECO:0007669"/>
    <property type="project" value="TreeGrafter"/>
</dbReference>
<dbReference type="InterPro" id="IPR002524">
    <property type="entry name" value="Cation_efflux"/>
</dbReference>
<keyword evidence="4 7" id="KW-0812">Transmembrane</keyword>
<evidence type="ECO:0000256" key="5">
    <source>
        <dbReference type="ARBA" id="ARBA00022989"/>
    </source>
</evidence>
<dbReference type="EMBL" id="CP007775">
    <property type="protein sequence ID" value="AJD01940.1"/>
    <property type="molecule type" value="Genomic_DNA"/>
</dbReference>
<gene>
    <name evidence="10" type="ORF">UPTC3659_1103</name>
</gene>
<evidence type="ECO:0000259" key="9">
    <source>
        <dbReference type="Pfam" id="PF16916"/>
    </source>
</evidence>